<comment type="caution">
    <text evidence="2">The sequence shown here is derived from an EMBL/GenBank/DDBJ whole genome shotgun (WGS) entry which is preliminary data.</text>
</comment>
<dbReference type="SUPFAM" id="SSF54862">
    <property type="entry name" value="4Fe-4S ferredoxins"/>
    <property type="match status" value="1"/>
</dbReference>
<dbReference type="Proteomes" id="UP000269157">
    <property type="component" value="Unassembled WGS sequence"/>
</dbReference>
<evidence type="ECO:0000313" key="2">
    <source>
        <dbReference type="EMBL" id="RLJ40711.1"/>
    </source>
</evidence>
<reference evidence="2 3" key="1">
    <citation type="submission" date="2018-10" db="EMBL/GenBank/DDBJ databases">
        <title>Genomic Encyclopedia of Archaeal and Bacterial Type Strains, Phase II (KMG-II): from individual species to whole genera.</title>
        <authorList>
            <person name="Goeker M."/>
        </authorList>
    </citation>
    <scope>NUCLEOTIDE SEQUENCE [LARGE SCALE GENOMIC DNA]</scope>
    <source>
        <strain evidence="2 3">DSM 29466</strain>
    </source>
</reference>
<feature type="domain" description="4Fe-4S ferredoxin-type" evidence="1">
    <location>
        <begin position="145"/>
        <end position="176"/>
    </location>
</feature>
<accession>A0A497VAU6</accession>
<name>A0A497VAU6_9RHOB</name>
<dbReference type="OrthoDB" id="8279740at2"/>
<keyword evidence="3" id="KW-1185">Reference proteome</keyword>
<dbReference type="AlphaFoldDB" id="A0A497VAU6"/>
<evidence type="ECO:0000259" key="1">
    <source>
        <dbReference type="PROSITE" id="PS51379"/>
    </source>
</evidence>
<proteinExistence type="predicted"/>
<protein>
    <recommendedName>
        <fullName evidence="1">4Fe-4S ferredoxin-type domain-containing protein</fullName>
    </recommendedName>
</protein>
<dbReference type="PROSITE" id="PS51379">
    <property type="entry name" value="4FE4S_FER_2"/>
    <property type="match status" value="1"/>
</dbReference>
<organism evidence="2 3">
    <name type="scientific">Litoreibacter meonggei</name>
    <dbReference type="NCBI Taxonomy" id="1049199"/>
    <lineage>
        <taxon>Bacteria</taxon>
        <taxon>Pseudomonadati</taxon>
        <taxon>Pseudomonadota</taxon>
        <taxon>Alphaproteobacteria</taxon>
        <taxon>Rhodobacterales</taxon>
        <taxon>Roseobacteraceae</taxon>
        <taxon>Litoreibacter</taxon>
    </lineage>
</organism>
<sequence>MVACSAVPKQVTLDSLQARCAAVNLDILGAFHPEPEDLAPENCGTLVLLGPKEPSFWDVFTTSPEWQDNAADPMDRWSTRVIAALAQQVGAIPLFPFGGPPYQPFFRWALASGQAWQSPVSLLIHAQAGLMVSYRGALALPDRLELPTQPPKPCDSCVNKPCLTACPSQALTHAGYDVPKCHAFLDTDDGQAHLTKGCNVRRACPLSQSYGRVEEQSAYHMSIFHKGATA</sequence>
<gene>
    <name evidence="2" type="ORF">BCF46_3281</name>
</gene>
<dbReference type="EMBL" id="RCCE01000006">
    <property type="protein sequence ID" value="RLJ40711.1"/>
    <property type="molecule type" value="Genomic_DNA"/>
</dbReference>
<evidence type="ECO:0000313" key="3">
    <source>
        <dbReference type="Proteomes" id="UP000269157"/>
    </source>
</evidence>
<dbReference type="InterPro" id="IPR017896">
    <property type="entry name" value="4Fe4S_Fe-S-bd"/>
</dbReference>